<dbReference type="RefSeq" id="WP_153089490.1">
    <property type="nucleotide sequence ID" value="NZ_VZCD01000007.1"/>
</dbReference>
<protein>
    <submittedName>
        <fullName evidence="1">Uncharacterized protein</fullName>
    </submittedName>
</protein>
<dbReference type="AlphaFoldDB" id="A0A6G1VLJ8"/>
<accession>A0A6G1VLJ8</accession>
<sequence length="180" mass="20798">MKSKFFLLLTMLLIICCQNHKECIVRQWLGKTITLDVKPEMIAIGRQPIILESDFCVLNYVDSMGCVSCKMGLPKWKAFGAYIDSISSKHVPVVFIVQESVRRNVLYSMKADGYYPDYVIVDKEDSFQKKYNFPTEDDMKTFLLDKTYRVIAIGNPINQEKVTSLYVSYITKKRKFDMAG</sequence>
<dbReference type="EMBL" id="VZAH01000042">
    <property type="protein sequence ID" value="MQP13623.1"/>
    <property type="molecule type" value="Genomic_DNA"/>
</dbReference>
<organism evidence="1 2">
    <name type="scientific">Segatella copri</name>
    <dbReference type="NCBI Taxonomy" id="165179"/>
    <lineage>
        <taxon>Bacteria</taxon>
        <taxon>Pseudomonadati</taxon>
        <taxon>Bacteroidota</taxon>
        <taxon>Bacteroidia</taxon>
        <taxon>Bacteroidales</taxon>
        <taxon>Prevotellaceae</taxon>
        <taxon>Segatella</taxon>
    </lineage>
</organism>
<dbReference type="Proteomes" id="UP000477980">
    <property type="component" value="Unassembled WGS sequence"/>
</dbReference>
<proteinExistence type="predicted"/>
<evidence type="ECO:0000313" key="2">
    <source>
        <dbReference type="Proteomes" id="UP000477980"/>
    </source>
</evidence>
<reference evidence="1 2" key="1">
    <citation type="submission" date="2019-09" db="EMBL/GenBank/DDBJ databases">
        <title>Distinct polysaccharide growth profiles of human intestinal Prevotella copri isolates.</title>
        <authorList>
            <person name="Fehlner-Peach H."/>
            <person name="Magnabosco C."/>
            <person name="Raghavan V."/>
            <person name="Scher J.U."/>
            <person name="Tett A."/>
            <person name="Cox L.M."/>
            <person name="Gottsegen C."/>
            <person name="Watters A."/>
            <person name="Wiltshire- Gordon J.D."/>
            <person name="Segata N."/>
            <person name="Bonneau R."/>
            <person name="Littman D.R."/>
        </authorList>
    </citation>
    <scope>NUCLEOTIDE SEQUENCE [LARGE SCALE GENOMIC DNA]</scope>
    <source>
        <strain evidence="2">iAA917</strain>
    </source>
</reference>
<name>A0A6G1VLJ8_9BACT</name>
<gene>
    <name evidence="1" type="ORF">F7D25_04175</name>
</gene>
<dbReference type="OrthoDB" id="1449040at2"/>
<comment type="caution">
    <text evidence="1">The sequence shown here is derived from an EMBL/GenBank/DDBJ whole genome shotgun (WGS) entry which is preliminary data.</text>
</comment>
<evidence type="ECO:0000313" key="1">
    <source>
        <dbReference type="EMBL" id="MQP13623.1"/>
    </source>
</evidence>